<feature type="domain" description="Ig-like" evidence="9">
    <location>
        <begin position="167"/>
        <end position="252"/>
    </location>
</feature>
<keyword evidence="8" id="KW-0732">Signal</keyword>
<evidence type="ECO:0000256" key="8">
    <source>
        <dbReference type="SAM" id="SignalP"/>
    </source>
</evidence>
<dbReference type="GeneID" id="100649768"/>
<evidence type="ECO:0000256" key="3">
    <source>
        <dbReference type="ARBA" id="ARBA00022989"/>
    </source>
</evidence>
<dbReference type="InterPro" id="IPR007110">
    <property type="entry name" value="Ig-like_dom"/>
</dbReference>
<feature type="chain" id="PRO_5044697776" evidence="8">
    <location>
        <begin position="29"/>
        <end position="1015"/>
    </location>
</feature>
<feature type="domain" description="Fibronectin type-III" evidence="10">
    <location>
        <begin position="552"/>
        <end position="651"/>
    </location>
</feature>
<dbReference type="AlphaFoldDB" id="A0A9C6S9X1"/>
<dbReference type="InterPro" id="IPR013783">
    <property type="entry name" value="Ig-like_fold"/>
</dbReference>
<dbReference type="InterPro" id="IPR036116">
    <property type="entry name" value="FN3_sf"/>
</dbReference>
<dbReference type="PANTHER" id="PTHR23278:SF30">
    <property type="entry name" value="SIDESTEP VIII, ISOFORM B"/>
    <property type="match status" value="1"/>
</dbReference>
<dbReference type="SMART" id="SM00409">
    <property type="entry name" value="IG"/>
    <property type="match status" value="3"/>
</dbReference>
<sequence>MLLDEMAASVHTLLSFLLVLGACTLCRGRITNQEIVTMIDAEAVAGGTAQLPCDVEPPVPGDKLHLVIWYKEEADAPIYSFDTRTQSTLEQGKHWQDISLDKRAFFKYSEKPAKLILESVRESDAAVYRCRVDFKQSPTRNSKVNLTVIIPPEQLSILDESGRSHIPYYVLGPYSEGASLNITCVAAGGRPQPRVTWWQENALLDDTYETVGTKRVRNVLRLEKLGREHLGAILTCQASNNNMVTPISSSVTLNMNLKPLWVRMQGENRPFSAGTTYEIGCEIVGARPNPKITWSKGSLMLRNARQTMSPDSNVTTSILTFVPTIEDAGKFLSCHGSVPDIPDSEMEDGWKLDIHHEPVVMLELGSNLNLSAIREGIDVYFECNIKSNPWVYKVSWRHNGNPLYHNPATGTIISNQSLVLQSVTRSRAGIYTCIGSNQEGDGESNPLNLDIKFTPVCHHGQVKVFGVARQETTRIPCELEANPPEVTFTWKFNNTMEAIDIPQAHVTSERTRSTASYTPMTELDYGTLLCWGTNDQGTQLEPCVYHIVPAGHPDTPHNCSLLNQTTDSLYVECIEGFDGGLPQKFTIQVDREVGTSSTSSKPSTTVYNQTSKVPSFSVSNLEPGTTYDVHIYASNSKGRSETVHFRATTLNLPERRTAGERLAQPPPPENCTIREESRTTVRVSCAESEYIDPRTATYVLQVFDADTRRLLASATSMTPSMLEITDLPAERSYSGLVLSLRIMTEHAMSDATVLHSPHFVQEGKTQEHQRYPALTPVMLSLSGPLLGAVVGATAGLLLVIFVIVLAVRLRYRPRTQEDKDSHDDGGMANLAASGTGSSSPRDKSSTLPLNSDSIESFEKDPDIIPHANENSYAELCKGTSPRYVLHQQRTDASTFTNTSNGSELTYAELSLRNRRIPPNCYQPVQVSNIQRPQLLAMSTLTRRQPIQEPTIYAQVASHSKPIYVPPPHPYMSRTNDETTVETPLIGHDNKITTISQSGTSIWRTDTPPASNAATT</sequence>
<dbReference type="RefSeq" id="XP_048261890.1">
    <property type="nucleotide sequence ID" value="XM_048405933.1"/>
</dbReference>
<evidence type="ECO:0000256" key="1">
    <source>
        <dbReference type="ARBA" id="ARBA00004167"/>
    </source>
</evidence>
<evidence type="ECO:0000313" key="11">
    <source>
        <dbReference type="Proteomes" id="UP000835206"/>
    </source>
</evidence>
<dbReference type="InterPro" id="IPR003961">
    <property type="entry name" value="FN3_dom"/>
</dbReference>
<evidence type="ECO:0000259" key="9">
    <source>
        <dbReference type="PROSITE" id="PS50835"/>
    </source>
</evidence>
<dbReference type="Pfam" id="PF13927">
    <property type="entry name" value="Ig_3"/>
    <property type="match status" value="1"/>
</dbReference>
<organism evidence="11 12">
    <name type="scientific">Bombus terrestris</name>
    <name type="common">Buff-tailed bumblebee</name>
    <name type="synonym">Apis terrestris</name>
    <dbReference type="NCBI Taxonomy" id="30195"/>
    <lineage>
        <taxon>Eukaryota</taxon>
        <taxon>Metazoa</taxon>
        <taxon>Ecdysozoa</taxon>
        <taxon>Arthropoda</taxon>
        <taxon>Hexapoda</taxon>
        <taxon>Insecta</taxon>
        <taxon>Pterygota</taxon>
        <taxon>Neoptera</taxon>
        <taxon>Endopterygota</taxon>
        <taxon>Hymenoptera</taxon>
        <taxon>Apocrita</taxon>
        <taxon>Aculeata</taxon>
        <taxon>Apoidea</taxon>
        <taxon>Anthophila</taxon>
        <taxon>Apidae</taxon>
        <taxon>Bombus</taxon>
        <taxon>Bombus</taxon>
    </lineage>
</organism>
<dbReference type="Pfam" id="PF07686">
    <property type="entry name" value="V-set"/>
    <property type="match status" value="1"/>
</dbReference>
<evidence type="ECO:0000256" key="2">
    <source>
        <dbReference type="ARBA" id="ARBA00022692"/>
    </source>
</evidence>
<keyword evidence="5" id="KW-1015">Disulfide bond</keyword>
<gene>
    <name evidence="12 13" type="primary">LOC100649768</name>
</gene>
<dbReference type="KEGG" id="bter:100649768"/>
<accession>A0A9C6S9X1</accession>
<dbReference type="InterPro" id="IPR003599">
    <property type="entry name" value="Ig_sub"/>
</dbReference>
<evidence type="ECO:0000256" key="7">
    <source>
        <dbReference type="SAM" id="Phobius"/>
    </source>
</evidence>
<feature type="transmembrane region" description="Helical" evidence="7">
    <location>
        <begin position="785"/>
        <end position="807"/>
    </location>
</feature>
<dbReference type="InterPro" id="IPR036179">
    <property type="entry name" value="Ig-like_dom_sf"/>
</dbReference>
<feature type="domain" description="Ig-like" evidence="9">
    <location>
        <begin position="471"/>
        <end position="541"/>
    </location>
</feature>
<dbReference type="SUPFAM" id="SSF48726">
    <property type="entry name" value="Immunoglobulin"/>
    <property type="match status" value="5"/>
</dbReference>
<feature type="region of interest" description="Disordered" evidence="6">
    <location>
        <begin position="815"/>
        <end position="863"/>
    </location>
</feature>
<dbReference type="InterPro" id="IPR003598">
    <property type="entry name" value="Ig_sub2"/>
</dbReference>
<evidence type="ECO:0000256" key="5">
    <source>
        <dbReference type="ARBA" id="ARBA00023157"/>
    </source>
</evidence>
<dbReference type="SMART" id="SM00408">
    <property type="entry name" value="IGc2"/>
    <property type="match status" value="3"/>
</dbReference>
<feature type="compositionally biased region" description="Polar residues" evidence="6">
    <location>
        <begin position="832"/>
        <end position="854"/>
    </location>
</feature>
<evidence type="ECO:0000259" key="10">
    <source>
        <dbReference type="PROSITE" id="PS50853"/>
    </source>
</evidence>
<keyword evidence="11" id="KW-1185">Reference proteome</keyword>
<dbReference type="GO" id="GO:0016020">
    <property type="term" value="C:membrane"/>
    <property type="evidence" value="ECO:0007669"/>
    <property type="project" value="UniProtKB-SubCell"/>
</dbReference>
<feature type="domain" description="Ig-like" evidence="9">
    <location>
        <begin position="33"/>
        <end position="147"/>
    </location>
</feature>
<evidence type="ECO:0000313" key="12">
    <source>
        <dbReference type="RefSeq" id="XP_048261889.1"/>
    </source>
</evidence>
<reference evidence="12 13" key="1">
    <citation type="submission" date="2025-04" db="UniProtKB">
        <authorList>
            <consortium name="RefSeq"/>
        </authorList>
    </citation>
    <scope>IDENTIFICATION</scope>
</reference>
<dbReference type="SUPFAM" id="SSF49265">
    <property type="entry name" value="Fibronectin type III"/>
    <property type="match status" value="1"/>
</dbReference>
<name>A0A9C6S9X1_BOMTE</name>
<keyword evidence="4 7" id="KW-0472">Membrane</keyword>
<dbReference type="CDD" id="cd00063">
    <property type="entry name" value="FN3"/>
    <property type="match status" value="1"/>
</dbReference>
<feature type="domain" description="Ig-like" evidence="9">
    <location>
        <begin position="259"/>
        <end position="334"/>
    </location>
</feature>
<feature type="compositionally biased region" description="Basic and acidic residues" evidence="6">
    <location>
        <begin position="815"/>
        <end position="825"/>
    </location>
</feature>
<dbReference type="RefSeq" id="XP_048261889.1">
    <property type="nucleotide sequence ID" value="XM_048405932.1"/>
</dbReference>
<feature type="signal peptide" evidence="8">
    <location>
        <begin position="1"/>
        <end position="28"/>
    </location>
</feature>
<comment type="subcellular location">
    <subcellularLocation>
        <location evidence="1">Membrane</location>
        <topology evidence="1">Single-pass membrane protein</topology>
    </subcellularLocation>
</comment>
<dbReference type="PANTHER" id="PTHR23278">
    <property type="entry name" value="SIDESTEP PROTEIN"/>
    <property type="match status" value="1"/>
</dbReference>
<dbReference type="OrthoDB" id="8825892at2759"/>
<dbReference type="PROSITE" id="PS50835">
    <property type="entry name" value="IG_LIKE"/>
    <property type="match status" value="5"/>
</dbReference>
<keyword evidence="3 7" id="KW-1133">Transmembrane helix</keyword>
<proteinExistence type="predicted"/>
<protein>
    <submittedName>
        <fullName evidence="12 13">Hemicentin-2 isoform X1</fullName>
    </submittedName>
</protein>
<evidence type="ECO:0000313" key="13">
    <source>
        <dbReference type="RefSeq" id="XP_048261890.1"/>
    </source>
</evidence>
<evidence type="ECO:0000256" key="6">
    <source>
        <dbReference type="SAM" id="MobiDB-lite"/>
    </source>
</evidence>
<dbReference type="Pfam" id="PF08205">
    <property type="entry name" value="C2-set_2"/>
    <property type="match status" value="2"/>
</dbReference>
<dbReference type="Proteomes" id="UP000835206">
    <property type="component" value="Chromosome 5"/>
</dbReference>
<keyword evidence="2 7" id="KW-0812">Transmembrane</keyword>
<dbReference type="Gene3D" id="2.60.40.10">
    <property type="entry name" value="Immunoglobulins"/>
    <property type="match status" value="6"/>
</dbReference>
<evidence type="ECO:0000256" key="4">
    <source>
        <dbReference type="ARBA" id="ARBA00023136"/>
    </source>
</evidence>
<dbReference type="PROSITE" id="PS50853">
    <property type="entry name" value="FN3"/>
    <property type="match status" value="1"/>
</dbReference>
<dbReference type="SMART" id="SM00060">
    <property type="entry name" value="FN3"/>
    <property type="match status" value="2"/>
</dbReference>
<feature type="domain" description="Ig-like" evidence="9">
    <location>
        <begin position="358"/>
        <end position="450"/>
    </location>
</feature>
<dbReference type="InterPro" id="IPR013162">
    <property type="entry name" value="CD80_C2-set"/>
</dbReference>
<dbReference type="InterPro" id="IPR013106">
    <property type="entry name" value="Ig_V-set"/>
</dbReference>